<evidence type="ECO:0000313" key="7">
    <source>
        <dbReference type="EMBL" id="BBE42286.1"/>
    </source>
</evidence>
<dbReference type="OrthoDB" id="27854at2157"/>
<keyword evidence="3 5" id="KW-1133">Transmembrane helix</keyword>
<dbReference type="RefSeq" id="WP_174448532.1">
    <property type="nucleotide sequence ID" value="NZ_AP018732.1"/>
</dbReference>
<gene>
    <name evidence="7" type="ORF">NAS2_0897</name>
</gene>
<evidence type="ECO:0000256" key="2">
    <source>
        <dbReference type="ARBA" id="ARBA00022692"/>
    </source>
</evidence>
<keyword evidence="4 5" id="KW-0472">Membrane</keyword>
<dbReference type="AlphaFoldDB" id="A0A4P2VCG7"/>
<feature type="transmembrane region" description="Helical" evidence="5">
    <location>
        <begin position="114"/>
        <end position="133"/>
    </location>
</feature>
<sequence length="323" mass="33722">MYPLESLLSGIALTLIASALFTGAAERFGERAELGSSFLGSVFSPLFTSAPELVVLLVSVLMYGGRGGMEIGTGTVLGEPFTISTLAVPALMLSAVLGSMLGRRHPRMEVDKELALPYAAFAALYPLVLLPALARGFRIPVAATLVVAYAVYAITMYRRREGGSLVEAEGPTAMERLLGKAGVAVQLAISVPLLLAGSYLMVGSASELSTELGIPALSLSIVLVPLATALPETAASLIWAYRGRDTLALGALVGEMVMFSTVYPALGMVLTDWRLNAAATASVAMTELASIATLWQVRSGKLSPIAIFGIALYAAYVLAIHAL</sequence>
<dbReference type="GO" id="GO:0005886">
    <property type="term" value="C:plasma membrane"/>
    <property type="evidence" value="ECO:0007669"/>
    <property type="project" value="TreeGrafter"/>
</dbReference>
<evidence type="ECO:0000313" key="8">
    <source>
        <dbReference type="Proteomes" id="UP000509448"/>
    </source>
</evidence>
<feature type="domain" description="Sodium/calcium exchanger membrane region" evidence="6">
    <location>
        <begin position="184"/>
        <end position="318"/>
    </location>
</feature>
<feature type="transmembrane region" description="Helical" evidence="5">
    <location>
        <begin position="6"/>
        <end position="25"/>
    </location>
</feature>
<dbReference type="InterPro" id="IPR004837">
    <property type="entry name" value="NaCa_Exmemb"/>
</dbReference>
<feature type="domain" description="Sodium/calcium exchanger membrane region" evidence="6">
    <location>
        <begin position="7"/>
        <end position="157"/>
    </location>
</feature>
<evidence type="ECO:0000259" key="6">
    <source>
        <dbReference type="Pfam" id="PF01699"/>
    </source>
</evidence>
<feature type="transmembrane region" description="Helical" evidence="5">
    <location>
        <begin position="177"/>
        <end position="202"/>
    </location>
</feature>
<comment type="subcellular location">
    <subcellularLocation>
        <location evidence="1">Membrane</location>
        <topology evidence="1">Multi-pass membrane protein</topology>
    </subcellularLocation>
</comment>
<dbReference type="GO" id="GO:0005262">
    <property type="term" value="F:calcium channel activity"/>
    <property type="evidence" value="ECO:0007669"/>
    <property type="project" value="TreeGrafter"/>
</dbReference>
<feature type="transmembrane region" description="Helical" evidence="5">
    <location>
        <begin position="37"/>
        <end position="63"/>
    </location>
</feature>
<dbReference type="PANTHER" id="PTHR10846">
    <property type="entry name" value="SODIUM/POTASSIUM/CALCIUM EXCHANGER"/>
    <property type="match status" value="1"/>
</dbReference>
<dbReference type="Gene3D" id="1.20.1420.30">
    <property type="entry name" value="NCX, central ion-binding region"/>
    <property type="match status" value="1"/>
</dbReference>
<evidence type="ECO:0000256" key="1">
    <source>
        <dbReference type="ARBA" id="ARBA00004141"/>
    </source>
</evidence>
<protein>
    <submittedName>
        <fullName evidence="7">Sodium/calcium exchanger membrane region</fullName>
    </submittedName>
</protein>
<name>A0A4P2VCG7_9ARCH</name>
<dbReference type="Pfam" id="PF01699">
    <property type="entry name" value="Na_Ca_ex"/>
    <property type="match status" value="2"/>
</dbReference>
<feature type="transmembrane region" description="Helical" evidence="5">
    <location>
        <begin position="139"/>
        <end position="157"/>
    </location>
</feature>
<feature type="transmembrane region" description="Helical" evidence="5">
    <location>
        <begin position="275"/>
        <end position="295"/>
    </location>
</feature>
<dbReference type="GeneID" id="55584708"/>
<keyword evidence="2 5" id="KW-0812">Transmembrane</keyword>
<dbReference type="KEGG" id="ccai:NAS2_0897"/>
<dbReference type="InterPro" id="IPR044880">
    <property type="entry name" value="NCX_ion-bd_dom_sf"/>
</dbReference>
<feature type="transmembrane region" description="Helical" evidence="5">
    <location>
        <begin position="247"/>
        <end position="269"/>
    </location>
</feature>
<dbReference type="PANTHER" id="PTHR10846:SF8">
    <property type="entry name" value="INNER MEMBRANE PROTEIN YRBG"/>
    <property type="match status" value="1"/>
</dbReference>
<evidence type="ECO:0000256" key="3">
    <source>
        <dbReference type="ARBA" id="ARBA00022989"/>
    </source>
</evidence>
<evidence type="ECO:0000256" key="4">
    <source>
        <dbReference type="ARBA" id="ARBA00023136"/>
    </source>
</evidence>
<feature type="transmembrane region" description="Helical" evidence="5">
    <location>
        <begin position="302"/>
        <end position="322"/>
    </location>
</feature>
<dbReference type="Proteomes" id="UP000509448">
    <property type="component" value="Chromosome"/>
</dbReference>
<dbReference type="EMBL" id="AP018732">
    <property type="protein sequence ID" value="BBE42286.1"/>
    <property type="molecule type" value="Genomic_DNA"/>
</dbReference>
<reference evidence="7 8" key="1">
    <citation type="journal article" date="2019" name="ISME J.">
        <title>Isolation and characterization of a thermophilic sulfur- and iron-reducing thaumarchaeote from a terrestrial acidic hot spring.</title>
        <authorList>
            <person name="Kato S."/>
            <person name="Itoh T."/>
            <person name="Yuki M."/>
            <person name="Nagamori M."/>
            <person name="Ohnishi M."/>
            <person name="Uematsu K."/>
            <person name="Suzuki K."/>
            <person name="Takashina T."/>
            <person name="Ohkuma M."/>
        </authorList>
    </citation>
    <scope>NUCLEOTIDE SEQUENCE [LARGE SCALE GENOMIC DNA]</scope>
    <source>
        <strain evidence="7 8">NAS-02</strain>
    </source>
</reference>
<feature type="transmembrane region" description="Helical" evidence="5">
    <location>
        <begin position="83"/>
        <end position="102"/>
    </location>
</feature>
<evidence type="ECO:0000256" key="5">
    <source>
        <dbReference type="SAM" id="Phobius"/>
    </source>
</evidence>
<keyword evidence="8" id="KW-1185">Reference proteome</keyword>
<proteinExistence type="predicted"/>
<feature type="transmembrane region" description="Helical" evidence="5">
    <location>
        <begin position="214"/>
        <end position="240"/>
    </location>
</feature>
<dbReference type="GO" id="GO:0008273">
    <property type="term" value="F:calcium, potassium:sodium antiporter activity"/>
    <property type="evidence" value="ECO:0007669"/>
    <property type="project" value="TreeGrafter"/>
</dbReference>
<organism evidence="7 8">
    <name type="scientific">Conexivisphaera calida</name>
    <dbReference type="NCBI Taxonomy" id="1874277"/>
    <lineage>
        <taxon>Archaea</taxon>
        <taxon>Nitrososphaerota</taxon>
        <taxon>Conexivisphaeria</taxon>
        <taxon>Conexivisphaerales</taxon>
        <taxon>Conexivisphaeraceae</taxon>
        <taxon>Conexivisphaera</taxon>
    </lineage>
</organism>
<dbReference type="InterPro" id="IPR004481">
    <property type="entry name" value="K/Na/Ca-exchanger"/>
</dbReference>
<dbReference type="GO" id="GO:0006874">
    <property type="term" value="P:intracellular calcium ion homeostasis"/>
    <property type="evidence" value="ECO:0007669"/>
    <property type="project" value="TreeGrafter"/>
</dbReference>
<accession>A0A4P2VCG7</accession>